<dbReference type="InterPro" id="IPR011852">
    <property type="entry name" value="TRAP_TAXI"/>
</dbReference>
<accession>A0AAP2W5T3</accession>
<dbReference type="AlphaFoldDB" id="A0AAP2W5T3"/>
<dbReference type="RefSeq" id="WP_230739759.1">
    <property type="nucleotide sequence ID" value="NZ_PGCK01000001.1"/>
</dbReference>
<dbReference type="PANTHER" id="PTHR42941:SF1">
    <property type="entry name" value="SLL1037 PROTEIN"/>
    <property type="match status" value="1"/>
</dbReference>
<dbReference type="EMBL" id="PGCK01000001">
    <property type="protein sequence ID" value="MCD1293654.1"/>
    <property type="molecule type" value="Genomic_DNA"/>
</dbReference>
<dbReference type="Proteomes" id="UP001320159">
    <property type="component" value="Unassembled WGS sequence"/>
</dbReference>
<sequence length="325" mass="34492">MFKIDRSMKILLVISMLLVSMCALGCTQPETETKQYTIATGGTAGTYYPIGGGIAQTVNNASLGFILSVESTGASVANCRLVNDKEADFATVQNDVAYSAINGQRDFAAGKLENLQGVACLYPETIQVIVLKDSGIKSIGDLKGKRVVVGDKGSGSEFNALEILAAYGLTKDDIVVDNSKLSQAAELLKNGQADAAFWTGGAPTAAISELATTHDIYIVPISGEARDKLMAESPFYATETLKAGTYNNLNEDIETVSVMAMLIANKDIPADDVYNLLKAMYDPNAPLKNAHAMASKITTETALKGMSIPLHPGAQKYFDEKGIKA</sequence>
<proteinExistence type="predicted"/>
<protein>
    <submittedName>
        <fullName evidence="1">C4-dicarboxylate ABC transporter substrate-binding protein</fullName>
    </submittedName>
</protein>
<dbReference type="CDD" id="cd13567">
    <property type="entry name" value="PBP2_TtGluBP"/>
    <property type="match status" value="1"/>
</dbReference>
<dbReference type="Pfam" id="PF16868">
    <property type="entry name" value="NMT1_3"/>
    <property type="match status" value="1"/>
</dbReference>
<dbReference type="Gene3D" id="3.40.190.10">
    <property type="entry name" value="Periplasmic binding protein-like II"/>
    <property type="match status" value="2"/>
</dbReference>
<evidence type="ECO:0000313" key="2">
    <source>
        <dbReference type="Proteomes" id="UP001320159"/>
    </source>
</evidence>
<dbReference type="SUPFAM" id="SSF53850">
    <property type="entry name" value="Periplasmic binding protein-like II"/>
    <property type="match status" value="1"/>
</dbReference>
<comment type="caution">
    <text evidence="1">The sequence shown here is derived from an EMBL/GenBank/DDBJ whole genome shotgun (WGS) entry which is preliminary data.</text>
</comment>
<dbReference type="NCBIfam" id="TIGR02122">
    <property type="entry name" value="TRAP_TAXI"/>
    <property type="match status" value="1"/>
</dbReference>
<name>A0AAP2W5T3_9EURY</name>
<keyword evidence="2" id="KW-1185">Reference proteome</keyword>
<organism evidence="1 2">
    <name type="scientific">Methanooceanicella nereidis</name>
    <dbReference type="NCBI Taxonomy" id="2052831"/>
    <lineage>
        <taxon>Archaea</taxon>
        <taxon>Methanobacteriati</taxon>
        <taxon>Methanobacteriota</taxon>
        <taxon>Stenosarchaea group</taxon>
        <taxon>Methanomicrobia</taxon>
        <taxon>Methanocellales</taxon>
        <taxon>Methanocellaceae</taxon>
        <taxon>Methanooceanicella</taxon>
    </lineage>
</organism>
<reference evidence="1 2" key="1">
    <citation type="submission" date="2017-11" db="EMBL/GenBank/DDBJ databases">
        <title>Isolation and Characterization of Family Methanocellaceae Species from Potential Methane Hydrate Area Offshore Southwestern Taiwan.</title>
        <authorList>
            <person name="Zhang W.-L."/>
            <person name="Chen W.-C."/>
            <person name="Lai M.-C."/>
            <person name="Chen S.-C."/>
        </authorList>
    </citation>
    <scope>NUCLEOTIDE SEQUENCE [LARGE SCALE GENOMIC DNA]</scope>
    <source>
        <strain evidence="1 2">CWC-04</strain>
    </source>
</reference>
<evidence type="ECO:0000313" key="1">
    <source>
        <dbReference type="EMBL" id="MCD1293654.1"/>
    </source>
</evidence>
<gene>
    <name evidence="1" type="ORF">CUJ83_01425</name>
</gene>
<dbReference type="PANTHER" id="PTHR42941">
    <property type="entry name" value="SLL1037 PROTEIN"/>
    <property type="match status" value="1"/>
</dbReference>